<name>A0A645CL28_9ZZZZ</name>
<accession>A0A645CL28</accession>
<gene>
    <name evidence="1" type="ORF">SDC9_124644</name>
</gene>
<sequence length="114" mass="11955">MPRGKLAPLVVIDADVGDLAQGAVGIVEHQGNLVFLADQFHLLVKHAKEDCALGIPGAQAAGHIPEIEHGIDHGAESRLLQILGHVADDGAVIRVHQAVALAPDDQHDDARCFG</sequence>
<dbReference type="EMBL" id="VSSQ01028074">
    <property type="protein sequence ID" value="MPM77637.1"/>
    <property type="molecule type" value="Genomic_DNA"/>
</dbReference>
<comment type="caution">
    <text evidence="1">The sequence shown here is derived from an EMBL/GenBank/DDBJ whole genome shotgun (WGS) entry which is preliminary data.</text>
</comment>
<organism evidence="1">
    <name type="scientific">bioreactor metagenome</name>
    <dbReference type="NCBI Taxonomy" id="1076179"/>
    <lineage>
        <taxon>unclassified sequences</taxon>
        <taxon>metagenomes</taxon>
        <taxon>ecological metagenomes</taxon>
    </lineage>
</organism>
<reference evidence="1" key="1">
    <citation type="submission" date="2019-08" db="EMBL/GenBank/DDBJ databases">
        <authorList>
            <person name="Kucharzyk K."/>
            <person name="Murdoch R.W."/>
            <person name="Higgins S."/>
            <person name="Loffler F."/>
        </authorList>
    </citation>
    <scope>NUCLEOTIDE SEQUENCE</scope>
</reference>
<dbReference type="AlphaFoldDB" id="A0A645CL28"/>
<proteinExistence type="predicted"/>
<evidence type="ECO:0000313" key="1">
    <source>
        <dbReference type="EMBL" id="MPM77637.1"/>
    </source>
</evidence>
<protein>
    <submittedName>
        <fullName evidence="1">Uncharacterized protein</fullName>
    </submittedName>
</protein>